<protein>
    <recommendedName>
        <fullName evidence="4">Oxidoreductase</fullName>
    </recommendedName>
</protein>
<sequence length="298" mass="31891">MKRNKSVAWQRRAASAPGAEGKQIAVVGGTGGIGRALSRHLASLGAQVTVVGQTFRDAGTPGITFIQADLSLMREAQRVATELPAQALDMVIFTTGIFAAPQRQETSEGIERDLAVSYLNRLVMLHAIAPQLGTRRVQSAMKPRVFLMGYPGGGQIGTFDDLNAEKSYKAFPVHMNTVAGNEMLVLDAAKRYPSATFFGLNPGLIKTNIRDNFFGKDSLKSRMAETLIGLLTPTADAYAERIVPLLLTPDLEGHSGAMFNNKGQAILPSVGLSEAHIRQFMAASEALVARTGVEVHAS</sequence>
<evidence type="ECO:0008006" key="4">
    <source>
        <dbReference type="Google" id="ProtNLM"/>
    </source>
</evidence>
<dbReference type="RefSeq" id="WP_188798580.1">
    <property type="nucleotide sequence ID" value="NZ_BMJA01000008.1"/>
</dbReference>
<accession>A0ABQ1GZ86</accession>
<dbReference type="InterPro" id="IPR052228">
    <property type="entry name" value="Sec_Metab_Biosynth_Oxidored"/>
</dbReference>
<keyword evidence="1" id="KW-0560">Oxidoreductase</keyword>
<dbReference type="InterPro" id="IPR002347">
    <property type="entry name" value="SDR_fam"/>
</dbReference>
<dbReference type="EMBL" id="BMJA01000008">
    <property type="protein sequence ID" value="GGA52705.1"/>
    <property type="molecule type" value="Genomic_DNA"/>
</dbReference>
<comment type="caution">
    <text evidence="2">The sequence shown here is derived from an EMBL/GenBank/DDBJ whole genome shotgun (WGS) entry which is preliminary data.</text>
</comment>
<dbReference type="PANTHER" id="PTHR47534">
    <property type="entry name" value="YALI0E05731P"/>
    <property type="match status" value="1"/>
</dbReference>
<organism evidence="2 3">
    <name type="scientific">Dyella nitratireducens</name>
    <dbReference type="NCBI Taxonomy" id="1849580"/>
    <lineage>
        <taxon>Bacteria</taxon>
        <taxon>Pseudomonadati</taxon>
        <taxon>Pseudomonadota</taxon>
        <taxon>Gammaproteobacteria</taxon>
        <taxon>Lysobacterales</taxon>
        <taxon>Rhodanobacteraceae</taxon>
        <taxon>Dyella</taxon>
    </lineage>
</organism>
<evidence type="ECO:0000256" key="1">
    <source>
        <dbReference type="ARBA" id="ARBA00023002"/>
    </source>
</evidence>
<dbReference type="PANTHER" id="PTHR47534:SF3">
    <property type="entry name" value="ALCOHOL DEHYDROGENASE-LIKE C-TERMINAL DOMAIN-CONTAINING PROTEIN"/>
    <property type="match status" value="1"/>
</dbReference>
<dbReference type="Gene3D" id="3.40.50.720">
    <property type="entry name" value="NAD(P)-binding Rossmann-like Domain"/>
    <property type="match status" value="1"/>
</dbReference>
<reference evidence="3" key="1">
    <citation type="journal article" date="2019" name="Int. J. Syst. Evol. Microbiol.">
        <title>The Global Catalogue of Microorganisms (GCM) 10K type strain sequencing project: providing services to taxonomists for standard genome sequencing and annotation.</title>
        <authorList>
            <consortium name="The Broad Institute Genomics Platform"/>
            <consortium name="The Broad Institute Genome Sequencing Center for Infectious Disease"/>
            <person name="Wu L."/>
            <person name="Ma J."/>
        </authorList>
    </citation>
    <scope>NUCLEOTIDE SEQUENCE [LARGE SCALE GENOMIC DNA]</scope>
    <source>
        <strain evidence="3">CGMCC 1.15439</strain>
    </source>
</reference>
<keyword evidence="3" id="KW-1185">Reference proteome</keyword>
<name>A0ABQ1GZ86_9GAMM</name>
<dbReference type="SUPFAM" id="SSF51735">
    <property type="entry name" value="NAD(P)-binding Rossmann-fold domains"/>
    <property type="match status" value="1"/>
</dbReference>
<evidence type="ECO:0000313" key="2">
    <source>
        <dbReference type="EMBL" id="GGA52705.1"/>
    </source>
</evidence>
<dbReference type="InterPro" id="IPR036291">
    <property type="entry name" value="NAD(P)-bd_dom_sf"/>
</dbReference>
<proteinExistence type="predicted"/>
<dbReference type="Pfam" id="PF00106">
    <property type="entry name" value="adh_short"/>
    <property type="match status" value="1"/>
</dbReference>
<gene>
    <name evidence="2" type="ORF">GCM10010981_47690</name>
</gene>
<evidence type="ECO:0000313" key="3">
    <source>
        <dbReference type="Proteomes" id="UP000620046"/>
    </source>
</evidence>
<dbReference type="Proteomes" id="UP000620046">
    <property type="component" value="Unassembled WGS sequence"/>
</dbReference>